<dbReference type="PROSITE" id="PS50893">
    <property type="entry name" value="ABC_TRANSPORTER_2"/>
    <property type="match status" value="1"/>
</dbReference>
<evidence type="ECO:0000256" key="5">
    <source>
        <dbReference type="ARBA" id="ARBA00022989"/>
    </source>
</evidence>
<dbReference type="RefSeq" id="WP_208816257.1">
    <property type="nucleotide sequence ID" value="NZ_WVUH01000284.1"/>
</dbReference>
<dbReference type="Gene3D" id="3.40.50.300">
    <property type="entry name" value="P-loop containing nucleotide triphosphate hydrolases"/>
    <property type="match status" value="1"/>
</dbReference>
<feature type="transmembrane region" description="Helical" evidence="7">
    <location>
        <begin position="157"/>
        <end position="177"/>
    </location>
</feature>
<dbReference type="InterPro" id="IPR039421">
    <property type="entry name" value="Type_1_exporter"/>
</dbReference>
<name>A0ABS3VXQ6_MICEH</name>
<keyword evidence="3" id="KW-0547">Nucleotide-binding</keyword>
<dbReference type="SUPFAM" id="SSF52540">
    <property type="entry name" value="P-loop containing nucleoside triphosphate hydrolases"/>
    <property type="match status" value="1"/>
</dbReference>
<dbReference type="GO" id="GO:0005524">
    <property type="term" value="F:ATP binding"/>
    <property type="evidence" value="ECO:0007669"/>
    <property type="project" value="UniProtKB-KW"/>
</dbReference>
<gene>
    <name evidence="10" type="ORF">GSF22_25315</name>
</gene>
<evidence type="ECO:0000313" key="11">
    <source>
        <dbReference type="Proteomes" id="UP000823521"/>
    </source>
</evidence>
<dbReference type="PANTHER" id="PTHR24221:SF654">
    <property type="entry name" value="ATP-BINDING CASSETTE SUB-FAMILY B MEMBER 6"/>
    <property type="match status" value="1"/>
</dbReference>
<dbReference type="PANTHER" id="PTHR24221">
    <property type="entry name" value="ATP-BINDING CASSETTE SUB-FAMILY B"/>
    <property type="match status" value="1"/>
</dbReference>
<keyword evidence="11" id="KW-1185">Reference proteome</keyword>
<organism evidence="10 11">
    <name type="scientific">Micromonospora echinofusca</name>
    <dbReference type="NCBI Taxonomy" id="47858"/>
    <lineage>
        <taxon>Bacteria</taxon>
        <taxon>Bacillati</taxon>
        <taxon>Actinomycetota</taxon>
        <taxon>Actinomycetes</taxon>
        <taxon>Micromonosporales</taxon>
        <taxon>Micromonosporaceae</taxon>
        <taxon>Micromonospora</taxon>
    </lineage>
</organism>
<dbReference type="Proteomes" id="UP000823521">
    <property type="component" value="Unassembled WGS sequence"/>
</dbReference>
<feature type="transmembrane region" description="Helical" evidence="7">
    <location>
        <begin position="22"/>
        <end position="41"/>
    </location>
</feature>
<comment type="caution">
    <text evidence="10">The sequence shown here is derived from an EMBL/GenBank/DDBJ whole genome shotgun (WGS) entry which is preliminary data.</text>
</comment>
<evidence type="ECO:0000256" key="6">
    <source>
        <dbReference type="ARBA" id="ARBA00023136"/>
    </source>
</evidence>
<evidence type="ECO:0000313" key="10">
    <source>
        <dbReference type="EMBL" id="MBO4209288.1"/>
    </source>
</evidence>
<dbReference type="Gene3D" id="1.20.1560.10">
    <property type="entry name" value="ABC transporter type 1, transmembrane domain"/>
    <property type="match status" value="1"/>
</dbReference>
<feature type="domain" description="ABC transporter" evidence="8">
    <location>
        <begin position="362"/>
        <end position="591"/>
    </location>
</feature>
<dbReference type="EMBL" id="WVUH01000284">
    <property type="protein sequence ID" value="MBO4209288.1"/>
    <property type="molecule type" value="Genomic_DNA"/>
</dbReference>
<protein>
    <submittedName>
        <fullName evidence="10">ATP-binding cassette domain-containing protein</fullName>
    </submittedName>
</protein>
<feature type="domain" description="ABC transmembrane type-1" evidence="9">
    <location>
        <begin position="26"/>
        <end position="287"/>
    </location>
</feature>
<dbReference type="Pfam" id="PF00005">
    <property type="entry name" value="ABC_tran"/>
    <property type="match status" value="1"/>
</dbReference>
<accession>A0ABS3VXQ6</accession>
<keyword evidence="2 7" id="KW-0812">Transmembrane</keyword>
<feature type="transmembrane region" description="Helical" evidence="7">
    <location>
        <begin position="243"/>
        <end position="265"/>
    </location>
</feature>
<keyword evidence="5 7" id="KW-1133">Transmembrane helix</keyword>
<dbReference type="InterPro" id="IPR011527">
    <property type="entry name" value="ABC1_TM_dom"/>
</dbReference>
<keyword evidence="6 7" id="KW-0472">Membrane</keyword>
<dbReference type="InterPro" id="IPR003593">
    <property type="entry name" value="AAA+_ATPase"/>
</dbReference>
<reference evidence="10 11" key="1">
    <citation type="submission" date="2019-12" db="EMBL/GenBank/DDBJ databases">
        <title>Whole genome sequencing of endophytic Actinobacterium Micromonospora sp. MPMI6T.</title>
        <authorList>
            <person name="Evv R."/>
            <person name="Podile A.R."/>
        </authorList>
    </citation>
    <scope>NUCLEOTIDE SEQUENCE [LARGE SCALE GENOMIC DNA]</scope>
    <source>
        <strain evidence="10 11">MPMI6</strain>
    </source>
</reference>
<sequence length="611" mass="63172">MTGVRRLTWQVLVDRRAALTRLAGWSVAESLPALLSGYLTARAVDDGFLAGRFGTGLAWLAGLAVAIAVGAWGTGRVYRSLGAVVEPFRDDLTTRLVRSTLVGAGYPGSRSDSTAVARLTHQVEVVRDTFGGLLMVVRGFLFAAGAALLGLLALAPVVAALVAGPLLAGLVVFGTALPAMVRHQRDLVVAGEEFARSAGAALAAHRDVVAARAGERIVGQVGRRVAAQATAERTVSRMAALRSLSLGVGGWSPVAVLLLAAPWLVRQGVTAGAVLGALIYVSTGLRPALHALVHGVGGGGLRYVVTLDRLLGAAQVTPPPARTPQVAPPAVAPQVAPPAVAAPAGQPVGGGPGTGTVGRPAVRLRGLTFRYGNRARAVLDRFDLDLAEGDHLAVVGPSGAGKSTLAALMAGLLQPEQGTVRLTGVPTAGASPTVLARLRVLVPQEAYVFTASLADNLRYLHPEADERTLLAALDVVGGGPLAARLGGLSARITPGGLSAGERQVIAATRAYLSPARLVLLDEATCHLDPATEAQVERAFADRPGALVVVAHRISSALRARRVLVFDGDRPVTGTHDELLTRSATYRELAGYWDRDIPVPERHRPAPATPLP</sequence>
<evidence type="ECO:0000259" key="9">
    <source>
        <dbReference type="PROSITE" id="PS50929"/>
    </source>
</evidence>
<dbReference type="InterPro" id="IPR027417">
    <property type="entry name" value="P-loop_NTPase"/>
</dbReference>
<dbReference type="InterPro" id="IPR003439">
    <property type="entry name" value="ABC_transporter-like_ATP-bd"/>
</dbReference>
<feature type="transmembrane region" description="Helical" evidence="7">
    <location>
        <begin position="53"/>
        <end position="72"/>
    </location>
</feature>
<proteinExistence type="predicted"/>
<evidence type="ECO:0000256" key="7">
    <source>
        <dbReference type="SAM" id="Phobius"/>
    </source>
</evidence>
<dbReference type="SMART" id="SM00382">
    <property type="entry name" value="AAA"/>
    <property type="match status" value="1"/>
</dbReference>
<feature type="transmembrane region" description="Helical" evidence="7">
    <location>
        <begin position="130"/>
        <end position="151"/>
    </location>
</feature>
<evidence type="ECO:0000256" key="3">
    <source>
        <dbReference type="ARBA" id="ARBA00022741"/>
    </source>
</evidence>
<dbReference type="PROSITE" id="PS50929">
    <property type="entry name" value="ABC_TM1F"/>
    <property type="match status" value="1"/>
</dbReference>
<evidence type="ECO:0000256" key="1">
    <source>
        <dbReference type="ARBA" id="ARBA00004651"/>
    </source>
</evidence>
<evidence type="ECO:0000256" key="4">
    <source>
        <dbReference type="ARBA" id="ARBA00022840"/>
    </source>
</evidence>
<comment type="subcellular location">
    <subcellularLocation>
        <location evidence="1">Cell membrane</location>
        <topology evidence="1">Multi-pass membrane protein</topology>
    </subcellularLocation>
</comment>
<evidence type="ECO:0000259" key="8">
    <source>
        <dbReference type="PROSITE" id="PS50893"/>
    </source>
</evidence>
<keyword evidence="4 10" id="KW-0067">ATP-binding</keyword>
<dbReference type="CDD" id="cd03228">
    <property type="entry name" value="ABCC_MRP_Like"/>
    <property type="match status" value="1"/>
</dbReference>
<dbReference type="SUPFAM" id="SSF90123">
    <property type="entry name" value="ABC transporter transmembrane region"/>
    <property type="match status" value="1"/>
</dbReference>
<evidence type="ECO:0000256" key="2">
    <source>
        <dbReference type="ARBA" id="ARBA00022692"/>
    </source>
</evidence>
<dbReference type="InterPro" id="IPR036640">
    <property type="entry name" value="ABC1_TM_sf"/>
</dbReference>